<feature type="transmembrane region" description="Helical" evidence="1">
    <location>
        <begin position="53"/>
        <end position="86"/>
    </location>
</feature>
<keyword evidence="1" id="KW-0472">Membrane</keyword>
<evidence type="ECO:0000256" key="1">
    <source>
        <dbReference type="SAM" id="Phobius"/>
    </source>
</evidence>
<evidence type="ECO:0000313" key="3">
    <source>
        <dbReference type="Proteomes" id="UP001161405"/>
    </source>
</evidence>
<gene>
    <name evidence="2" type="ORF">GCM10007879_32860</name>
</gene>
<dbReference type="Proteomes" id="UP001161405">
    <property type="component" value="Unassembled WGS sequence"/>
</dbReference>
<protein>
    <submittedName>
        <fullName evidence="2">Uncharacterized protein</fullName>
    </submittedName>
</protein>
<organism evidence="2 3">
    <name type="scientific">Maritalea porphyrae</name>
    <dbReference type="NCBI Taxonomy" id="880732"/>
    <lineage>
        <taxon>Bacteria</taxon>
        <taxon>Pseudomonadati</taxon>
        <taxon>Pseudomonadota</taxon>
        <taxon>Alphaproteobacteria</taxon>
        <taxon>Hyphomicrobiales</taxon>
        <taxon>Devosiaceae</taxon>
        <taxon>Maritalea</taxon>
    </lineage>
</organism>
<dbReference type="RefSeq" id="WP_284366347.1">
    <property type="nucleotide sequence ID" value="NZ_BSNI01000005.1"/>
</dbReference>
<keyword evidence="1" id="KW-0812">Transmembrane</keyword>
<proteinExistence type="predicted"/>
<comment type="caution">
    <text evidence="2">The sequence shown here is derived from an EMBL/GenBank/DDBJ whole genome shotgun (WGS) entry which is preliminary data.</text>
</comment>
<evidence type="ECO:0000313" key="2">
    <source>
        <dbReference type="EMBL" id="GLQ19037.1"/>
    </source>
</evidence>
<keyword evidence="1" id="KW-1133">Transmembrane helix</keyword>
<accession>A0ABQ5UWI0</accession>
<feature type="transmembrane region" description="Helical" evidence="1">
    <location>
        <begin position="98"/>
        <end position="115"/>
    </location>
</feature>
<name>A0ABQ5UWI0_9HYPH</name>
<keyword evidence="3" id="KW-1185">Reference proteome</keyword>
<sequence>MSEEETAHANGNDEAVHWYDNKNLVIAWILTFFPVGIYGLWKNQEFIRNVKFGVTVAVAMAFVLGINFTHPLYVFVAFPAGIYLLWKNRKELGGLWKRFALVYPIILVLALLQAANTPVGGAGSILGGSCSAVITEGNCTYFRDDDCNVISKSCN</sequence>
<dbReference type="EMBL" id="BSNI01000005">
    <property type="protein sequence ID" value="GLQ19037.1"/>
    <property type="molecule type" value="Genomic_DNA"/>
</dbReference>
<feature type="transmembrane region" description="Helical" evidence="1">
    <location>
        <begin position="24"/>
        <end position="41"/>
    </location>
</feature>
<reference evidence="2" key="2">
    <citation type="submission" date="2023-01" db="EMBL/GenBank/DDBJ databases">
        <title>Draft genome sequence of Maritalea porphyrae strain NBRC 107169.</title>
        <authorList>
            <person name="Sun Q."/>
            <person name="Mori K."/>
        </authorList>
    </citation>
    <scope>NUCLEOTIDE SEQUENCE</scope>
    <source>
        <strain evidence="2">NBRC 107169</strain>
    </source>
</reference>
<reference evidence="2" key="1">
    <citation type="journal article" date="2014" name="Int. J. Syst. Evol. Microbiol.">
        <title>Complete genome of a new Firmicutes species belonging to the dominant human colonic microbiota ('Ruminococcus bicirculans') reveals two chromosomes and a selective capacity to utilize plant glucans.</title>
        <authorList>
            <consortium name="NISC Comparative Sequencing Program"/>
            <person name="Wegmann U."/>
            <person name="Louis P."/>
            <person name="Goesmann A."/>
            <person name="Henrissat B."/>
            <person name="Duncan S.H."/>
            <person name="Flint H.J."/>
        </authorList>
    </citation>
    <scope>NUCLEOTIDE SEQUENCE</scope>
    <source>
        <strain evidence="2">NBRC 107169</strain>
    </source>
</reference>